<evidence type="ECO:0000313" key="14">
    <source>
        <dbReference type="Proteomes" id="UP001146120"/>
    </source>
</evidence>
<evidence type="ECO:0000256" key="9">
    <source>
        <dbReference type="ARBA" id="ARBA00023273"/>
    </source>
</evidence>
<proteinExistence type="inferred from homology"/>
<evidence type="ECO:0000256" key="5">
    <source>
        <dbReference type="ARBA" id="ARBA00022490"/>
    </source>
</evidence>
<keyword evidence="9" id="KW-0966">Cell projection</keyword>
<dbReference type="AlphaFoldDB" id="A0AAV2YQ94"/>
<comment type="similarity">
    <text evidence="10">Belongs to the DNAAF19/PR46b family.</text>
</comment>
<dbReference type="GO" id="GO:0007368">
    <property type="term" value="P:determination of left/right symmetry"/>
    <property type="evidence" value="ECO:0007669"/>
    <property type="project" value="TreeGrafter"/>
</dbReference>
<dbReference type="InterPro" id="IPR031733">
    <property type="entry name" value="Dynein_attach_N"/>
</dbReference>
<comment type="subunit">
    <text evidence="4">Homodimer.</text>
</comment>
<organism evidence="13 14">
    <name type="scientific">Lagenidium giganteum</name>
    <dbReference type="NCBI Taxonomy" id="4803"/>
    <lineage>
        <taxon>Eukaryota</taxon>
        <taxon>Sar</taxon>
        <taxon>Stramenopiles</taxon>
        <taxon>Oomycota</taxon>
        <taxon>Peronosporomycetes</taxon>
        <taxon>Pythiales</taxon>
        <taxon>Pythiaceae</taxon>
    </lineage>
</organism>
<evidence type="ECO:0000256" key="8">
    <source>
        <dbReference type="ARBA" id="ARBA00023069"/>
    </source>
</evidence>
<evidence type="ECO:0000256" key="6">
    <source>
        <dbReference type="ARBA" id="ARBA00022794"/>
    </source>
</evidence>
<dbReference type="PANTHER" id="PTHR28572:SF1">
    <property type="entry name" value="COILED-COIL DOMAIN-CONTAINING PROTEIN 103"/>
    <property type="match status" value="1"/>
</dbReference>
<dbReference type="InterPro" id="IPR025986">
    <property type="entry name" value="RPAP3-like_C"/>
</dbReference>
<keyword evidence="8" id="KW-0969">Cilium</keyword>
<dbReference type="GO" id="GO:0036157">
    <property type="term" value="C:outer dynein arm"/>
    <property type="evidence" value="ECO:0007669"/>
    <property type="project" value="InterPro"/>
</dbReference>
<accession>A0AAV2YQ94</accession>
<dbReference type="Proteomes" id="UP001146120">
    <property type="component" value="Unassembled WGS sequence"/>
</dbReference>
<dbReference type="InterPro" id="IPR042422">
    <property type="entry name" value="CC103"/>
</dbReference>
<feature type="domain" description="RNA-polymerase II-associated protein 3-like C-terminal" evidence="11">
    <location>
        <begin position="110"/>
        <end position="209"/>
    </location>
</feature>
<evidence type="ECO:0000259" key="12">
    <source>
        <dbReference type="Pfam" id="PF15867"/>
    </source>
</evidence>
<keyword evidence="7" id="KW-0282">Flagellum</keyword>
<dbReference type="Pfam" id="PF13877">
    <property type="entry name" value="RPAP3_C"/>
    <property type="match status" value="1"/>
</dbReference>
<evidence type="ECO:0000256" key="4">
    <source>
        <dbReference type="ARBA" id="ARBA00011738"/>
    </source>
</evidence>
<comment type="function">
    <text evidence="1">Dynein-attachment factor required for cilia motility.</text>
</comment>
<comment type="subcellular location">
    <subcellularLocation>
        <location evidence="2">Cell projection</location>
        <location evidence="2">Cilium</location>
        <location evidence="2">Flagellum</location>
    </subcellularLocation>
    <subcellularLocation>
        <location evidence="3">Cytoplasm</location>
    </subcellularLocation>
</comment>
<keyword evidence="5" id="KW-0963">Cytoplasm</keyword>
<dbReference type="GO" id="GO:0031514">
    <property type="term" value="C:motile cilium"/>
    <property type="evidence" value="ECO:0007669"/>
    <property type="project" value="UniProtKB-SubCell"/>
</dbReference>
<keyword evidence="14" id="KW-1185">Reference proteome</keyword>
<name>A0AAV2YQ94_9STRA</name>
<dbReference type="EMBL" id="DAKRPA010000196">
    <property type="protein sequence ID" value="DAZ95631.1"/>
    <property type="molecule type" value="Genomic_DNA"/>
</dbReference>
<comment type="caution">
    <text evidence="13">The sequence shown here is derived from an EMBL/GenBank/DDBJ whole genome shotgun (WGS) entry which is preliminary data.</text>
</comment>
<evidence type="ECO:0000256" key="3">
    <source>
        <dbReference type="ARBA" id="ARBA00004496"/>
    </source>
</evidence>
<feature type="domain" description="Dynein attachment factor N-terminal" evidence="12">
    <location>
        <begin position="18"/>
        <end position="74"/>
    </location>
</feature>
<sequence length="241" mass="27308">MGKGGGEKMTSIEHGAFDTAALEKELAQALEDDRKYKLTDSMKKRAIHTAKNYDEFKNFVACADLKPLTQKELSGLAYGERRPNLAYKRKPRESYGQKLELTKPATLSDPPKSAIEFQRNWRRHLKTNEAKYSYIQLTTPTRLGELFQSDIDADLMIDILQVMLQHYQLEGLSNQGSTSCSVACLEALEAFTTIDRFALIYSFCDKNQRAVIEELIALLHTTYDNDNDAKAKLASIRDKCP</sequence>
<reference evidence="13" key="1">
    <citation type="submission" date="2022-11" db="EMBL/GenBank/DDBJ databases">
        <authorList>
            <person name="Morgan W.R."/>
            <person name="Tartar A."/>
        </authorList>
    </citation>
    <scope>NUCLEOTIDE SEQUENCE</scope>
    <source>
        <strain evidence="13">ARSEF 373</strain>
    </source>
</reference>
<dbReference type="GO" id="GO:0005576">
    <property type="term" value="C:extracellular region"/>
    <property type="evidence" value="ECO:0007669"/>
    <property type="project" value="GOC"/>
</dbReference>
<keyword evidence="6" id="KW-0970">Cilium biogenesis/degradation</keyword>
<evidence type="ECO:0000256" key="2">
    <source>
        <dbReference type="ARBA" id="ARBA00004230"/>
    </source>
</evidence>
<dbReference type="GO" id="GO:0003351">
    <property type="term" value="P:epithelial cilium movement involved in extracellular fluid movement"/>
    <property type="evidence" value="ECO:0007669"/>
    <property type="project" value="TreeGrafter"/>
</dbReference>
<dbReference type="GO" id="GO:0036159">
    <property type="term" value="P:inner dynein arm assembly"/>
    <property type="evidence" value="ECO:0007669"/>
    <property type="project" value="TreeGrafter"/>
</dbReference>
<gene>
    <name evidence="13" type="ORF">N0F65_002260</name>
</gene>
<reference evidence="13" key="2">
    <citation type="journal article" date="2023" name="Microbiol Resour">
        <title>Decontamination and Annotation of the Draft Genome Sequence of the Oomycete Lagenidium giganteum ARSEF 373.</title>
        <authorList>
            <person name="Morgan W.R."/>
            <person name="Tartar A."/>
        </authorList>
    </citation>
    <scope>NUCLEOTIDE SEQUENCE</scope>
    <source>
        <strain evidence="13">ARSEF 373</strain>
    </source>
</reference>
<evidence type="ECO:0000256" key="7">
    <source>
        <dbReference type="ARBA" id="ARBA00022846"/>
    </source>
</evidence>
<dbReference type="PANTHER" id="PTHR28572">
    <property type="entry name" value="COILED-COIL DOMAIN-CONTAINING PROTEIN 103"/>
    <property type="match status" value="1"/>
</dbReference>
<evidence type="ECO:0000256" key="10">
    <source>
        <dbReference type="ARBA" id="ARBA00049986"/>
    </source>
</evidence>
<evidence type="ECO:0000256" key="1">
    <source>
        <dbReference type="ARBA" id="ARBA00004048"/>
    </source>
</evidence>
<dbReference type="Pfam" id="PF15867">
    <property type="entry name" value="Dynein_attach_N"/>
    <property type="match status" value="1"/>
</dbReference>
<evidence type="ECO:0000259" key="11">
    <source>
        <dbReference type="Pfam" id="PF13877"/>
    </source>
</evidence>
<evidence type="ECO:0000313" key="13">
    <source>
        <dbReference type="EMBL" id="DAZ95631.1"/>
    </source>
</evidence>
<protein>
    <recommendedName>
        <fullName evidence="15">Coiled-coil domain-containing protein 103</fullName>
    </recommendedName>
</protein>
<evidence type="ECO:0008006" key="15">
    <source>
        <dbReference type="Google" id="ProtNLM"/>
    </source>
</evidence>